<feature type="compositionally biased region" description="Basic and acidic residues" evidence="9">
    <location>
        <begin position="526"/>
        <end position="560"/>
    </location>
</feature>
<feature type="transmembrane region" description="Helical" evidence="8">
    <location>
        <begin position="273"/>
        <end position="294"/>
    </location>
</feature>
<feature type="transmembrane region" description="Helical" evidence="8">
    <location>
        <begin position="85"/>
        <end position="103"/>
    </location>
</feature>
<evidence type="ECO:0000256" key="6">
    <source>
        <dbReference type="ARBA" id="ARBA00023136"/>
    </source>
</evidence>
<dbReference type="InterPro" id="IPR029020">
    <property type="entry name" value="Ammonium/urea_transptr"/>
</dbReference>
<dbReference type="AlphaFoldDB" id="W2RUG7"/>
<dbReference type="EMBL" id="KB822721">
    <property type="protein sequence ID" value="ETN39393.1"/>
    <property type="molecule type" value="Genomic_DNA"/>
</dbReference>
<dbReference type="eggNOG" id="KOG0682">
    <property type="taxonomic scope" value="Eukaryota"/>
</dbReference>
<evidence type="ECO:0000256" key="5">
    <source>
        <dbReference type="ARBA" id="ARBA00022989"/>
    </source>
</evidence>
<dbReference type="GO" id="GO:0005886">
    <property type="term" value="C:plasma membrane"/>
    <property type="evidence" value="ECO:0007669"/>
    <property type="project" value="UniProtKB-SubCell"/>
</dbReference>
<keyword evidence="12" id="KW-1185">Reference proteome</keyword>
<evidence type="ECO:0000256" key="1">
    <source>
        <dbReference type="ARBA" id="ARBA00004141"/>
    </source>
</evidence>
<keyword evidence="3 8" id="KW-0813">Transport</keyword>
<dbReference type="OrthoDB" id="534912at2759"/>
<dbReference type="PANTHER" id="PTHR43029">
    <property type="entry name" value="AMMONIUM TRANSPORTER MEP2"/>
    <property type="match status" value="1"/>
</dbReference>
<dbReference type="GeneID" id="19972955"/>
<feature type="transmembrane region" description="Helical" evidence="8">
    <location>
        <begin position="241"/>
        <end position="261"/>
    </location>
</feature>
<feature type="transmembrane region" description="Helical" evidence="8">
    <location>
        <begin position="53"/>
        <end position="73"/>
    </location>
</feature>
<dbReference type="RefSeq" id="XP_008718178.1">
    <property type="nucleotide sequence ID" value="XM_008719956.1"/>
</dbReference>
<keyword evidence="7 8" id="KW-0924">Ammonia transport</keyword>
<dbReference type="VEuPathDB" id="FungiDB:HMPREF1541_05616"/>
<dbReference type="FunCoup" id="W2RUG7">
    <property type="interactions" value="333"/>
</dbReference>
<feature type="domain" description="Ammonium transporter AmtB-like" evidence="10">
    <location>
        <begin position="54"/>
        <end position="459"/>
    </location>
</feature>
<evidence type="ECO:0000259" key="10">
    <source>
        <dbReference type="Pfam" id="PF00909"/>
    </source>
</evidence>
<keyword evidence="6 8" id="KW-0472">Membrane</keyword>
<dbReference type="InterPro" id="IPR001905">
    <property type="entry name" value="Ammonium_transpt"/>
</dbReference>
<dbReference type="FunFam" id="1.10.3430.10:FF:000003">
    <property type="entry name" value="Ammonium transporter"/>
    <property type="match status" value="1"/>
</dbReference>
<comment type="similarity">
    <text evidence="2 8">Belongs to the ammonia transporter channel (TC 1.A.11.2) family.</text>
</comment>
<evidence type="ECO:0000313" key="11">
    <source>
        <dbReference type="EMBL" id="ETN39393.1"/>
    </source>
</evidence>
<evidence type="ECO:0000256" key="4">
    <source>
        <dbReference type="ARBA" id="ARBA00022692"/>
    </source>
</evidence>
<feature type="transmembrane region" description="Helical" evidence="8">
    <location>
        <begin position="363"/>
        <end position="385"/>
    </location>
</feature>
<protein>
    <recommendedName>
        <fullName evidence="8">Ammonium transporter</fullName>
    </recommendedName>
</protein>
<feature type="transmembrane region" description="Helical" evidence="8">
    <location>
        <begin position="143"/>
        <end position="161"/>
    </location>
</feature>
<gene>
    <name evidence="11" type="ORF">HMPREF1541_05616</name>
</gene>
<feature type="transmembrane region" description="Helical" evidence="8">
    <location>
        <begin position="306"/>
        <end position="325"/>
    </location>
</feature>
<feature type="transmembrane region" description="Helical" evidence="8">
    <location>
        <begin position="405"/>
        <end position="430"/>
    </location>
</feature>
<dbReference type="NCBIfam" id="TIGR00836">
    <property type="entry name" value="amt"/>
    <property type="match status" value="1"/>
</dbReference>
<comment type="subcellular location">
    <subcellularLocation>
        <location evidence="8">Cell membrane</location>
        <topology evidence="8">Multi-pass membrane protein</topology>
    </subcellularLocation>
    <subcellularLocation>
        <location evidence="1">Membrane</location>
        <topology evidence="1">Multi-pass membrane protein</topology>
    </subcellularLocation>
</comment>
<keyword evidence="4 8" id="KW-0812">Transmembrane</keyword>
<evidence type="ECO:0000256" key="9">
    <source>
        <dbReference type="SAM" id="MobiDB-lite"/>
    </source>
</evidence>
<dbReference type="InterPro" id="IPR024041">
    <property type="entry name" value="NH4_transpt_AmtB-like_dom"/>
</dbReference>
<evidence type="ECO:0000256" key="3">
    <source>
        <dbReference type="ARBA" id="ARBA00022448"/>
    </source>
</evidence>
<dbReference type="SUPFAM" id="SSF111352">
    <property type="entry name" value="Ammonium transporter"/>
    <property type="match status" value="1"/>
</dbReference>
<feature type="transmembrane region" description="Helical" evidence="8">
    <location>
        <begin position="207"/>
        <end position="229"/>
    </location>
</feature>
<feature type="region of interest" description="Disordered" evidence="9">
    <location>
        <begin position="500"/>
        <end position="560"/>
    </location>
</feature>
<keyword evidence="5 8" id="KW-1133">Transmembrane helix</keyword>
<dbReference type="PANTHER" id="PTHR43029:SF4">
    <property type="entry name" value="AMMONIUM TRANSPORTER MEP1-RELATED"/>
    <property type="match status" value="1"/>
</dbReference>
<dbReference type="Pfam" id="PF00909">
    <property type="entry name" value="Ammonium_transp"/>
    <property type="match status" value="1"/>
</dbReference>
<dbReference type="HOGENOM" id="CLU_000445_33_0_1"/>
<evidence type="ECO:0000313" key="12">
    <source>
        <dbReference type="Proteomes" id="UP000030752"/>
    </source>
</evidence>
<sequence length="560" mass="61067">MADDYSGTNYLPEYASYNWTGGPSNFDGLTTNAVGGDSRLENLNKWYQSGDSAYIIVASAMVFVMVPGLGFLYSGLARRKSALSLMFTAMASYSVITFQWYFWGYSLTFSDNKANGFIGDLHHFGLKNTLGQPSPGSPLVSTLLYSFYQMQFCAVTAAIQVGAVAERGRILPFLVWTFCWATIVYNPIACWAWNANGWGFVYGVMDYAGGGPVEITSGMSVLAYSLVLGKRQEKMMLNFRPHNVSFILLGTVFLWFGWLGFNGGSSFGANLRAVMASWNTNLTAALASMTWVLLDWRLARKLSMVGWCSGAISGLVAATPASGYLDTWGSVALGIVTGVLCNFGTKVKYWIRIDDSMDVFSEHGLAGMIGLMFNALLGVDYVTGLDGVNTGTGVGGWPIGNYRQFYIQLAYVVACTGYSFVVSALLAYAINYIPGLRLRASEEAELLGMDDDQLGEFAYDYVEVRRDYLAWTPATDGMGTDPDIPQENRHGIGEHQTMIKSGEYGDSSSGASAPETAVHHRQQHAQGDRHGIAAEDSLREKRAGANHDRGEPDLEAAKEK</sequence>
<evidence type="ECO:0000256" key="2">
    <source>
        <dbReference type="ARBA" id="ARBA00005887"/>
    </source>
</evidence>
<organism evidence="11 12">
    <name type="scientific">Cyphellophora europaea (strain CBS 101466)</name>
    <name type="common">Phialophora europaea</name>
    <dbReference type="NCBI Taxonomy" id="1220924"/>
    <lineage>
        <taxon>Eukaryota</taxon>
        <taxon>Fungi</taxon>
        <taxon>Dikarya</taxon>
        <taxon>Ascomycota</taxon>
        <taxon>Pezizomycotina</taxon>
        <taxon>Eurotiomycetes</taxon>
        <taxon>Chaetothyriomycetidae</taxon>
        <taxon>Chaetothyriales</taxon>
        <taxon>Cyphellophoraceae</taxon>
        <taxon>Cyphellophora</taxon>
    </lineage>
</organism>
<feature type="transmembrane region" description="Helical" evidence="8">
    <location>
        <begin position="331"/>
        <end position="351"/>
    </location>
</feature>
<evidence type="ECO:0000256" key="8">
    <source>
        <dbReference type="RuleBase" id="RU362002"/>
    </source>
</evidence>
<accession>W2RUG7</accession>
<dbReference type="Gene3D" id="1.10.3430.10">
    <property type="entry name" value="Ammonium transporter AmtB like domains"/>
    <property type="match status" value="1"/>
</dbReference>
<proteinExistence type="inferred from homology"/>
<dbReference type="InParanoid" id="W2RUG7"/>
<name>W2RUG7_CYPE1</name>
<reference evidence="11 12" key="1">
    <citation type="submission" date="2013-03" db="EMBL/GenBank/DDBJ databases">
        <title>The Genome Sequence of Phialophora europaea CBS 101466.</title>
        <authorList>
            <consortium name="The Broad Institute Genomics Platform"/>
            <person name="Cuomo C."/>
            <person name="de Hoog S."/>
            <person name="Gorbushina A."/>
            <person name="Walker B."/>
            <person name="Young S.K."/>
            <person name="Zeng Q."/>
            <person name="Gargeya S."/>
            <person name="Fitzgerald M."/>
            <person name="Haas B."/>
            <person name="Abouelleil A."/>
            <person name="Allen A.W."/>
            <person name="Alvarado L."/>
            <person name="Arachchi H.M."/>
            <person name="Berlin A.M."/>
            <person name="Chapman S.B."/>
            <person name="Gainer-Dewar J."/>
            <person name="Goldberg J."/>
            <person name="Griggs A."/>
            <person name="Gujja S."/>
            <person name="Hansen M."/>
            <person name="Howarth C."/>
            <person name="Imamovic A."/>
            <person name="Ireland A."/>
            <person name="Larimer J."/>
            <person name="McCowan C."/>
            <person name="Murphy C."/>
            <person name="Pearson M."/>
            <person name="Poon T.W."/>
            <person name="Priest M."/>
            <person name="Roberts A."/>
            <person name="Saif S."/>
            <person name="Shea T."/>
            <person name="Sisk P."/>
            <person name="Sykes S."/>
            <person name="Wortman J."/>
            <person name="Nusbaum C."/>
            <person name="Birren B."/>
        </authorList>
    </citation>
    <scope>NUCLEOTIDE SEQUENCE [LARGE SCALE GENOMIC DNA]</scope>
    <source>
        <strain evidence="11 12">CBS 101466</strain>
    </source>
</reference>
<evidence type="ECO:0000256" key="7">
    <source>
        <dbReference type="ARBA" id="ARBA00023177"/>
    </source>
</evidence>
<dbReference type="Proteomes" id="UP000030752">
    <property type="component" value="Unassembled WGS sequence"/>
</dbReference>
<dbReference type="GO" id="GO:0008519">
    <property type="term" value="F:ammonium channel activity"/>
    <property type="evidence" value="ECO:0007669"/>
    <property type="project" value="InterPro"/>
</dbReference>
<feature type="transmembrane region" description="Helical" evidence="8">
    <location>
        <begin position="173"/>
        <end position="195"/>
    </location>
</feature>